<organism evidence="4 5">
    <name type="scientific">Umbelopsis vinacea</name>
    <dbReference type="NCBI Taxonomy" id="44442"/>
    <lineage>
        <taxon>Eukaryota</taxon>
        <taxon>Fungi</taxon>
        <taxon>Fungi incertae sedis</taxon>
        <taxon>Mucoromycota</taxon>
        <taxon>Mucoromycotina</taxon>
        <taxon>Umbelopsidomycetes</taxon>
        <taxon>Umbelopsidales</taxon>
        <taxon>Umbelopsidaceae</taxon>
        <taxon>Umbelopsis</taxon>
    </lineage>
</organism>
<feature type="compositionally biased region" description="Polar residues" evidence="2">
    <location>
        <begin position="345"/>
        <end position="356"/>
    </location>
</feature>
<feature type="domain" description="MHD" evidence="3">
    <location>
        <begin position="598"/>
        <end position="854"/>
    </location>
</feature>
<evidence type="ECO:0000313" key="4">
    <source>
        <dbReference type="EMBL" id="KAG2188386.1"/>
    </source>
</evidence>
<gene>
    <name evidence="4" type="ORF">INT44_001139</name>
</gene>
<dbReference type="Proteomes" id="UP000612746">
    <property type="component" value="Unassembled WGS sequence"/>
</dbReference>
<dbReference type="GO" id="GO:0005905">
    <property type="term" value="C:clathrin-coated pit"/>
    <property type="evidence" value="ECO:0007669"/>
    <property type="project" value="TreeGrafter"/>
</dbReference>
<feature type="region of interest" description="Disordered" evidence="2">
    <location>
        <begin position="267"/>
        <end position="292"/>
    </location>
</feature>
<proteinExistence type="predicted"/>
<evidence type="ECO:0000256" key="1">
    <source>
        <dbReference type="ARBA" id="ARBA00022583"/>
    </source>
</evidence>
<sequence>MKNVSSSASALYSQSNGDYNMADNSNFARALIEDQYAKSLVKLSKKMFISDKSALGTMLPLWSKLSDEITEVSSIHGQLAHKIIEEGEKPLRSVMYQDSDMAKIRHMEPAIYKHAKEYDELQLKLQKHQKIAEKAGSGKKLEEANMKLRGYRQVVDELKQHWSQDGPAYFDSCQAIEETRFTAAKEVILAFEKAQAEQMAKRVEYADSVMVAAISLETEVEINQFAAHFTTHLKKLTLSTTDVSPTSEPEPVDLPVNIQPAFLQEEPRARASDDAASVTTNGKNSVKEGAGKLKNALKSLRRRTQAGISRSNIDGTSSDHATEWATLDMNHGNIMDISSDHENSYNDSNLSHSMISQPDEANDKQSSSVHALDNASALNSFQPSITPSMTESWSTLGTLPPMQPKVDAEGFSIPPPDRTPWTDVAGDSSLNEAEADDSADASSIMSTNRFRVDIMNETVKEDAEATHALTRVATLLKEKNSPAASKRLRGRRETLRINQFGNNIGNLQQFGGSSSSLEIANVNKTSSSPISAEFADTHLKAATNGPNSSFISPRLNPFDNQAPTEEKGTDNPFELDSRDTSITVASPDHHTDTTSTEMPRVTVNIAETVHVLTRSGEVTKSVVTGEVSLTYQGPAQAPSKPLCIKLINIDHIERLAPNPNYISSVDGHQGVFKLNVGMFSKAAGNPVVSLKYQIKMDGPSAASVAPLIVRPIWKLEDSKSMLLVKYNGSAQGLSIGEGNITLENVSFLASVDGGVTSAQSMPACVWSMERQKILWNLNNLSISANEEQEENKLMAKFDTQSKGTPQAIAVKFTSPGISVSKVDIVQDDTETDEVAWIHVDAVHRQTSSGKYLAEP</sequence>
<reference evidence="4" key="1">
    <citation type="submission" date="2020-12" db="EMBL/GenBank/DDBJ databases">
        <title>Metabolic potential, ecology and presence of endohyphal bacteria is reflected in genomic diversity of Mucoromycotina.</title>
        <authorList>
            <person name="Muszewska A."/>
            <person name="Okrasinska A."/>
            <person name="Steczkiewicz K."/>
            <person name="Drgas O."/>
            <person name="Orlowska M."/>
            <person name="Perlinska-Lenart U."/>
            <person name="Aleksandrzak-Piekarczyk T."/>
            <person name="Szatraj K."/>
            <person name="Zielenkiewicz U."/>
            <person name="Pilsyk S."/>
            <person name="Malc E."/>
            <person name="Mieczkowski P."/>
            <person name="Kruszewska J.S."/>
            <person name="Biernat P."/>
            <person name="Pawlowska J."/>
        </authorList>
    </citation>
    <scope>NUCLEOTIDE SEQUENCE</scope>
    <source>
        <strain evidence="4">WA0000051536</strain>
    </source>
</reference>
<dbReference type="InterPro" id="IPR027267">
    <property type="entry name" value="AH/BAR_dom_sf"/>
</dbReference>
<dbReference type="PANTHER" id="PTHR23065">
    <property type="entry name" value="PROLINE-SERINE-THREONINE PHOSPHATASE INTERACTING PROTEIN 1"/>
    <property type="match status" value="1"/>
</dbReference>
<dbReference type="PANTHER" id="PTHR23065:SF57">
    <property type="entry name" value="GROWTH ARREST-SPECIFIC PROTEIN 7"/>
    <property type="match status" value="1"/>
</dbReference>
<dbReference type="OrthoDB" id="27823at2759"/>
<dbReference type="Gene3D" id="1.20.1270.60">
    <property type="entry name" value="Arfaptin homology (AH) domain/BAR domain"/>
    <property type="match status" value="1"/>
</dbReference>
<dbReference type="GO" id="GO:0005886">
    <property type="term" value="C:plasma membrane"/>
    <property type="evidence" value="ECO:0007669"/>
    <property type="project" value="TreeGrafter"/>
</dbReference>
<dbReference type="InterPro" id="IPR018808">
    <property type="entry name" value="Muniscin_C"/>
</dbReference>
<dbReference type="PROSITE" id="PS51072">
    <property type="entry name" value="MHD"/>
    <property type="match status" value="1"/>
</dbReference>
<dbReference type="SUPFAM" id="SSF103657">
    <property type="entry name" value="BAR/IMD domain-like"/>
    <property type="match status" value="1"/>
</dbReference>
<name>A0A8H7QBL4_9FUNG</name>
<protein>
    <recommendedName>
        <fullName evidence="3">MHD domain-containing protein</fullName>
    </recommendedName>
</protein>
<feature type="region of interest" description="Disordered" evidence="2">
    <location>
        <begin position="545"/>
        <end position="577"/>
    </location>
</feature>
<feature type="compositionally biased region" description="Polar residues" evidence="2">
    <location>
        <begin position="376"/>
        <end position="397"/>
    </location>
</feature>
<dbReference type="Pfam" id="PF00611">
    <property type="entry name" value="FCH"/>
    <property type="match status" value="1"/>
</dbReference>
<dbReference type="AlphaFoldDB" id="A0A8H7QBL4"/>
<keyword evidence="5" id="KW-1185">Reference proteome</keyword>
<dbReference type="GO" id="GO:0030136">
    <property type="term" value="C:clathrin-coated vesicle"/>
    <property type="evidence" value="ECO:0007669"/>
    <property type="project" value="TreeGrafter"/>
</dbReference>
<dbReference type="InterPro" id="IPR001060">
    <property type="entry name" value="FCH_dom"/>
</dbReference>
<feature type="compositionally biased region" description="Basic and acidic residues" evidence="2">
    <location>
        <begin position="564"/>
        <end position="577"/>
    </location>
</feature>
<evidence type="ECO:0000313" key="5">
    <source>
        <dbReference type="Proteomes" id="UP000612746"/>
    </source>
</evidence>
<evidence type="ECO:0000256" key="2">
    <source>
        <dbReference type="SAM" id="MobiDB-lite"/>
    </source>
</evidence>
<dbReference type="GO" id="GO:0048268">
    <property type="term" value="P:clathrin coat assembly"/>
    <property type="evidence" value="ECO:0007669"/>
    <property type="project" value="TreeGrafter"/>
</dbReference>
<dbReference type="Pfam" id="PF10291">
    <property type="entry name" value="muHD"/>
    <property type="match status" value="1"/>
</dbReference>
<dbReference type="GO" id="GO:0072583">
    <property type="term" value="P:clathrin-dependent endocytosis"/>
    <property type="evidence" value="ECO:0007669"/>
    <property type="project" value="TreeGrafter"/>
</dbReference>
<feature type="region of interest" description="Disordered" evidence="2">
    <location>
        <begin position="338"/>
        <end position="428"/>
    </location>
</feature>
<evidence type="ECO:0000259" key="3">
    <source>
        <dbReference type="PROSITE" id="PS51072"/>
    </source>
</evidence>
<dbReference type="InterPro" id="IPR028565">
    <property type="entry name" value="MHD"/>
</dbReference>
<accession>A0A8H7QBL4</accession>
<keyword evidence="1" id="KW-0254">Endocytosis</keyword>
<dbReference type="EMBL" id="JAEPRA010000002">
    <property type="protein sequence ID" value="KAG2188386.1"/>
    <property type="molecule type" value="Genomic_DNA"/>
</dbReference>
<comment type="caution">
    <text evidence="4">The sequence shown here is derived from an EMBL/GenBank/DDBJ whole genome shotgun (WGS) entry which is preliminary data.</text>
</comment>